<comment type="caution">
    <text evidence="2">The sequence shown here is derived from an EMBL/GenBank/DDBJ whole genome shotgun (WGS) entry which is preliminary data.</text>
</comment>
<proteinExistence type="predicted"/>
<protein>
    <submittedName>
        <fullName evidence="2">Uncharacterized protein</fullName>
    </submittedName>
</protein>
<evidence type="ECO:0000313" key="2">
    <source>
        <dbReference type="EMBL" id="PZE20633.1"/>
    </source>
</evidence>
<dbReference type="AlphaFoldDB" id="A0A2W1NNY5"/>
<sequence length="107" mass="12453">MQYLIILDILMLLLTYFLPAYLLLGVPISLLIDKWMNKRESHYVSHLLLYIVCGGILCIPYIFIVTKGELPFLQLLQFFIWGSVAAILYYHIYLVLSLLVKKNKKSS</sequence>
<keyword evidence="1" id="KW-1133">Transmembrane helix</keyword>
<gene>
    <name evidence="2" type="ORF">CBW46_012770</name>
</gene>
<feature type="transmembrane region" description="Helical" evidence="1">
    <location>
        <begin position="44"/>
        <end position="66"/>
    </location>
</feature>
<keyword evidence="3" id="KW-1185">Reference proteome</keyword>
<dbReference type="Proteomes" id="UP000214746">
    <property type="component" value="Unassembled WGS sequence"/>
</dbReference>
<keyword evidence="1" id="KW-0472">Membrane</keyword>
<evidence type="ECO:0000313" key="3">
    <source>
        <dbReference type="Proteomes" id="UP000214746"/>
    </source>
</evidence>
<feature type="transmembrane region" description="Helical" evidence="1">
    <location>
        <begin position="78"/>
        <end position="100"/>
    </location>
</feature>
<feature type="transmembrane region" description="Helical" evidence="1">
    <location>
        <begin position="6"/>
        <end position="32"/>
    </location>
</feature>
<organism evidence="2 3">
    <name type="scientific">Paenibacillus xerothermodurans</name>
    <dbReference type="NCBI Taxonomy" id="1977292"/>
    <lineage>
        <taxon>Bacteria</taxon>
        <taxon>Bacillati</taxon>
        <taxon>Bacillota</taxon>
        <taxon>Bacilli</taxon>
        <taxon>Bacillales</taxon>
        <taxon>Paenibacillaceae</taxon>
        <taxon>Paenibacillus</taxon>
    </lineage>
</organism>
<name>A0A2W1NNY5_PAEXE</name>
<dbReference type="EMBL" id="NHRJ02000006">
    <property type="protein sequence ID" value="PZE20633.1"/>
    <property type="molecule type" value="Genomic_DNA"/>
</dbReference>
<evidence type="ECO:0000256" key="1">
    <source>
        <dbReference type="SAM" id="Phobius"/>
    </source>
</evidence>
<keyword evidence="1" id="KW-0812">Transmembrane</keyword>
<reference evidence="2" key="1">
    <citation type="submission" date="2018-06" db="EMBL/GenBank/DDBJ databases">
        <title>Paenibacillus xerothermodurans sp. nov. an extremely dry heat resistant spore forming bacterium isolated from the soil of Cape Canaveral, Florida.</title>
        <authorList>
            <person name="Seuylemezian A."/>
            <person name="Kaur N."/>
            <person name="Patil P."/>
            <person name="Patil P."/>
            <person name="Mayilraj S."/>
            <person name="Vaishampayan P."/>
        </authorList>
    </citation>
    <scope>NUCLEOTIDE SEQUENCE [LARGE SCALE GENOMIC DNA]</scope>
    <source>
        <strain evidence="2">ATCC 27380</strain>
    </source>
</reference>
<accession>A0A2W1NNY5</accession>